<dbReference type="Pfam" id="PF07507">
    <property type="entry name" value="WavE"/>
    <property type="match status" value="1"/>
</dbReference>
<sequence length="468" mass="53100">MKNSNFREDLAAHGALSIVVQGGVFEGNVTDVANICAHWRTLFPQSEIICSISSSDVFLSGGNPIGLTKKGQNNWSVGVALNKLQASCNKIVFAEAMLPLPAIKLNDPPCNGNLQIAAARKGLEVATGKYVLRMRNDAFFANDSFVDEYVDSLAYERRENSFFESRVLISDYFTLNPYGNYERLPFHFSDWFHFGLKVDVEKIWGAQYLTLQDITYYKSHCHVPGSTENERRFFTRIAVEQHIIFECFRKNNSSIKLDYVNDLSSREGSIQILLDNFSICDTKRCGLVFDKYRKVHEEHITRFKIITASDFADLARNRDVNPEKLLRRTFAGLTAIGENDFPKVFQYDWLHSKVGYRNSDGQIVLEHPMVNGVLVFGPFISLPIGDYAADVYVTTLEGSKRGRVTLRATLSHGRTHLAERKIDVIDYAEEPMTILFSNSMKDAHDFEVVVEVEGVTEMAVEKIIIRKR</sequence>
<dbReference type="Proteomes" id="UP000237381">
    <property type="component" value="Unassembled WGS sequence"/>
</dbReference>
<evidence type="ECO:0000313" key="1">
    <source>
        <dbReference type="EMBL" id="POR55892.1"/>
    </source>
</evidence>
<comment type="caution">
    <text evidence="1">The sequence shown here is derived from an EMBL/GenBank/DDBJ whole genome shotgun (WGS) entry which is preliminary data.</text>
</comment>
<proteinExistence type="predicted"/>
<name>A0A2S4MMB6_9BURK</name>
<dbReference type="AlphaFoldDB" id="A0A2S4MMB6"/>
<organism evidence="1 2">
    <name type="scientific">Paraburkholderia eburnea</name>
    <dbReference type="NCBI Taxonomy" id="1189126"/>
    <lineage>
        <taxon>Bacteria</taxon>
        <taxon>Pseudomonadati</taxon>
        <taxon>Pseudomonadota</taxon>
        <taxon>Betaproteobacteria</taxon>
        <taxon>Burkholderiales</taxon>
        <taxon>Burkholderiaceae</taxon>
        <taxon>Paraburkholderia</taxon>
    </lineage>
</organism>
<accession>A0A2S4MMB6</accession>
<gene>
    <name evidence="1" type="ORF">B0G62_101288</name>
</gene>
<reference evidence="1 2" key="1">
    <citation type="submission" date="2018-01" db="EMBL/GenBank/DDBJ databases">
        <title>Genomic Encyclopedia of Type Strains, Phase III (KMG-III): the genomes of soil and plant-associated and newly described type strains.</title>
        <authorList>
            <person name="Whitman W."/>
        </authorList>
    </citation>
    <scope>NUCLEOTIDE SEQUENCE [LARGE SCALE GENOMIC DNA]</scope>
    <source>
        <strain evidence="1 2">JCM 18070</strain>
    </source>
</reference>
<keyword evidence="2" id="KW-1185">Reference proteome</keyword>
<dbReference type="EMBL" id="PQGA01000001">
    <property type="protein sequence ID" value="POR55892.1"/>
    <property type="molecule type" value="Genomic_DNA"/>
</dbReference>
<dbReference type="InterPro" id="IPR011122">
    <property type="entry name" value="WavE"/>
</dbReference>
<evidence type="ECO:0000313" key="2">
    <source>
        <dbReference type="Proteomes" id="UP000237381"/>
    </source>
</evidence>
<protein>
    <submittedName>
        <fullName evidence="1">WavE lipopolysaccharide synthesis protein</fullName>
    </submittedName>
</protein>